<dbReference type="RefSeq" id="WP_132769571.1">
    <property type="nucleotide sequence ID" value="NZ_SMAB01000015.1"/>
</dbReference>
<reference evidence="3 4" key="1">
    <citation type="submission" date="2019-03" db="EMBL/GenBank/DDBJ databases">
        <title>Genomic Encyclopedia of Type Strains, Phase IV (KMG-IV): sequencing the most valuable type-strain genomes for metagenomic binning, comparative biology and taxonomic classification.</title>
        <authorList>
            <person name="Goeker M."/>
        </authorList>
    </citation>
    <scope>NUCLEOTIDE SEQUENCE [LARGE SCALE GENOMIC DNA]</scope>
    <source>
        <strain evidence="3 4">DSM 23802</strain>
    </source>
</reference>
<evidence type="ECO:0000259" key="2">
    <source>
        <dbReference type="Pfam" id="PF07435"/>
    </source>
</evidence>
<keyword evidence="1" id="KW-0812">Transmembrane</keyword>
<dbReference type="InterPro" id="IPR042274">
    <property type="entry name" value="YycH/YycI_2"/>
</dbReference>
<comment type="caution">
    <text evidence="3">The sequence shown here is derived from an EMBL/GenBank/DDBJ whole genome shotgun (WGS) entry which is preliminary data.</text>
</comment>
<evidence type="ECO:0000256" key="1">
    <source>
        <dbReference type="SAM" id="Phobius"/>
    </source>
</evidence>
<keyword evidence="1" id="KW-1133">Transmembrane helix</keyword>
<accession>A0A4R3KC44</accession>
<evidence type="ECO:0000313" key="3">
    <source>
        <dbReference type="EMBL" id="TCS80784.1"/>
    </source>
</evidence>
<protein>
    <submittedName>
        <fullName evidence="3">Regulatory protein YycH of two-component signal transduction system YycFG</fullName>
    </submittedName>
</protein>
<organism evidence="3 4">
    <name type="scientific">Tepidibacillus fermentans</name>
    <dbReference type="NCBI Taxonomy" id="1281767"/>
    <lineage>
        <taxon>Bacteria</taxon>
        <taxon>Bacillati</taxon>
        <taxon>Bacillota</taxon>
        <taxon>Bacilli</taxon>
        <taxon>Bacillales</taxon>
        <taxon>Bacillaceae</taxon>
        <taxon>Tepidibacillus</taxon>
    </lineage>
</organism>
<dbReference type="EMBL" id="SMAB01000015">
    <property type="protein sequence ID" value="TCS80784.1"/>
    <property type="molecule type" value="Genomic_DNA"/>
</dbReference>
<dbReference type="AlphaFoldDB" id="A0A4R3KC44"/>
<sequence length="435" mass="50829">MREKVKSIILFLLVINSLILTWILIYYSPNNGNTQISEFLPRARFGQKLSTEKVLGFERMILHFGNNRHTVLYPGSNLFQKLLQEIKNESFYDFVLQQQPIEWKEIIENQKGIELILPVSMPKAFLKNILMISPITEIPDQVNRIWIINHSQTMPIVYFINDHEDKVYAAKTSITSTKLDDLLNSDLHLPLYSYLISNQPNKKIVSFYYLPEEEVEIQVPRRSMVQITDDHLIQLLFLDHTAVRKVYDQNGGQRMIYTDGSSSLQVYAKEHYLNYFQSISNGQKNLDLEKDLKTAINYINQHGGFGGSYFLTSSQILGKNLWEFEFNQYFNGIPVTDKELFQYRLQMNNGSIIFFERPTLMFIENLEPLKVKIIPRPAIMEELKKNGIKNGDILAIELTYHLVQKQDHVEFYPYWSVRLKDQPKLEVPAFQSGVL</sequence>
<name>A0A4R3KC44_9BACI</name>
<evidence type="ECO:0000313" key="4">
    <source>
        <dbReference type="Proteomes" id="UP000295788"/>
    </source>
</evidence>
<dbReference type="InterPro" id="IPR009996">
    <property type="entry name" value="YycH"/>
</dbReference>
<gene>
    <name evidence="3" type="ORF">EDD72_1158</name>
</gene>
<proteinExistence type="predicted"/>
<keyword evidence="1" id="KW-0472">Membrane</keyword>
<feature type="domain" description="Regulatory protein YycH" evidence="2">
    <location>
        <begin position="3"/>
        <end position="422"/>
    </location>
</feature>
<dbReference type="Gene3D" id="3.30.310.160">
    <property type="entry name" value="YycH protein, domain 2"/>
    <property type="match status" value="1"/>
</dbReference>
<dbReference type="Pfam" id="PF07435">
    <property type="entry name" value="YycH"/>
    <property type="match status" value="1"/>
</dbReference>
<feature type="transmembrane region" description="Helical" evidence="1">
    <location>
        <begin position="7"/>
        <end position="27"/>
    </location>
</feature>
<keyword evidence="4" id="KW-1185">Reference proteome</keyword>
<dbReference type="CDD" id="cd15787">
    <property type="entry name" value="YycH_N"/>
    <property type="match status" value="1"/>
</dbReference>
<dbReference type="Proteomes" id="UP000295788">
    <property type="component" value="Unassembled WGS sequence"/>
</dbReference>
<dbReference type="OrthoDB" id="2382185at2"/>